<reference evidence="1 2" key="1">
    <citation type="submission" date="2016-08" db="EMBL/GenBank/DDBJ databases">
        <title>Whole genome sequence of Mesorhizobium sp. strain UASWS1009 isolated from industrial sewage.</title>
        <authorList>
            <person name="Crovadore J."/>
            <person name="Calmin G."/>
            <person name="Chablais R."/>
            <person name="Cochard B."/>
            <person name="Lefort F."/>
        </authorList>
    </citation>
    <scope>NUCLEOTIDE SEQUENCE [LARGE SCALE GENOMIC DNA]</scope>
    <source>
        <strain evidence="1 2">UASWS1009</strain>
    </source>
</reference>
<organism evidence="1 2">
    <name type="scientific">Mesorhizobium hungaricum</name>
    <dbReference type="NCBI Taxonomy" id="1566387"/>
    <lineage>
        <taxon>Bacteria</taxon>
        <taxon>Pseudomonadati</taxon>
        <taxon>Pseudomonadota</taxon>
        <taxon>Alphaproteobacteria</taxon>
        <taxon>Hyphomicrobiales</taxon>
        <taxon>Phyllobacteriaceae</taxon>
        <taxon>Mesorhizobium</taxon>
    </lineage>
</organism>
<evidence type="ECO:0000313" key="2">
    <source>
        <dbReference type="Proteomes" id="UP000094412"/>
    </source>
</evidence>
<proteinExistence type="predicted"/>
<name>A0A1C2DSM7_9HYPH</name>
<gene>
    <name evidence="1" type="ORF">QV13_12675</name>
</gene>
<dbReference type="Proteomes" id="UP000094412">
    <property type="component" value="Unassembled WGS sequence"/>
</dbReference>
<sequence length="101" mass="11118">MLGEKLLSKKAIEVDRPKGVRVTDPYQIPVTFVNEVATCGIINGVMNMTFVVARFMPGEEKTDADLVVASRLRFDLNTAITIRNMIDSQLAMHAKPEGPAN</sequence>
<comment type="caution">
    <text evidence="1">The sequence shown here is derived from an EMBL/GenBank/DDBJ whole genome shotgun (WGS) entry which is preliminary data.</text>
</comment>
<evidence type="ECO:0000313" key="1">
    <source>
        <dbReference type="EMBL" id="OCX17606.1"/>
    </source>
</evidence>
<accession>A0A1C2DSM7</accession>
<keyword evidence="2" id="KW-1185">Reference proteome</keyword>
<dbReference type="STRING" id="1566387.QV13_12675"/>
<protein>
    <submittedName>
        <fullName evidence="1">Uncharacterized protein</fullName>
    </submittedName>
</protein>
<dbReference type="EMBL" id="MDEO01000032">
    <property type="protein sequence ID" value="OCX17606.1"/>
    <property type="molecule type" value="Genomic_DNA"/>
</dbReference>
<dbReference type="AlphaFoldDB" id="A0A1C2DSM7"/>